<proteinExistence type="predicted"/>
<dbReference type="EMBL" id="UYRV01008889">
    <property type="protein sequence ID" value="VDK56049.1"/>
    <property type="molecule type" value="Genomic_DNA"/>
</dbReference>
<evidence type="ECO:0000256" key="1">
    <source>
        <dbReference type="SAM" id="Phobius"/>
    </source>
</evidence>
<protein>
    <submittedName>
        <fullName evidence="2">Uncharacterized protein</fullName>
    </submittedName>
</protein>
<feature type="transmembrane region" description="Helical" evidence="1">
    <location>
        <begin position="6"/>
        <end position="22"/>
    </location>
</feature>
<evidence type="ECO:0000313" key="3">
    <source>
        <dbReference type="Proteomes" id="UP000271889"/>
    </source>
</evidence>
<keyword evidence="1" id="KW-1133">Transmembrane helix</keyword>
<keyword evidence="1" id="KW-0472">Membrane</keyword>
<reference evidence="2 3" key="1">
    <citation type="submission" date="2018-11" db="EMBL/GenBank/DDBJ databases">
        <authorList>
            <consortium name="Pathogen Informatics"/>
        </authorList>
    </citation>
    <scope>NUCLEOTIDE SEQUENCE [LARGE SCALE GENOMIC DNA]</scope>
</reference>
<dbReference type="Proteomes" id="UP000271889">
    <property type="component" value="Unassembled WGS sequence"/>
</dbReference>
<keyword evidence="3" id="KW-1185">Reference proteome</keyword>
<gene>
    <name evidence="2" type="ORF">CGOC_LOCUS3513</name>
</gene>
<sequence length="130" mass="13845">MCVADYLSNFVVFVGIVFFPLLSKDFVEGLLQDLEVISLLDTGVIILAVCGGVVASGSSGCGNIIRFSLETFRTVLRRIGFIDTVAPVILTPVSATRVPVLNPSALEADLTDDWPTIIISELAGPVCEVM</sequence>
<evidence type="ECO:0000313" key="2">
    <source>
        <dbReference type="EMBL" id="VDK56049.1"/>
    </source>
</evidence>
<accession>A0A3P6R5A0</accession>
<organism evidence="2 3">
    <name type="scientific">Cylicostephanus goldi</name>
    <name type="common">Nematode worm</name>
    <dbReference type="NCBI Taxonomy" id="71465"/>
    <lineage>
        <taxon>Eukaryota</taxon>
        <taxon>Metazoa</taxon>
        <taxon>Ecdysozoa</taxon>
        <taxon>Nematoda</taxon>
        <taxon>Chromadorea</taxon>
        <taxon>Rhabditida</taxon>
        <taxon>Rhabditina</taxon>
        <taxon>Rhabditomorpha</taxon>
        <taxon>Strongyloidea</taxon>
        <taxon>Strongylidae</taxon>
        <taxon>Cylicostephanus</taxon>
    </lineage>
</organism>
<name>A0A3P6R5A0_CYLGO</name>
<feature type="transmembrane region" description="Helical" evidence="1">
    <location>
        <begin position="34"/>
        <end position="55"/>
    </location>
</feature>
<keyword evidence="1" id="KW-0812">Transmembrane</keyword>
<dbReference type="AlphaFoldDB" id="A0A3P6R5A0"/>